<dbReference type="EMBL" id="JACJPW010000096">
    <property type="protein sequence ID" value="MBD2184851.1"/>
    <property type="molecule type" value="Genomic_DNA"/>
</dbReference>
<sequence length="47" mass="5337">MTKRAVIREKRMAFDRSELFDTQFYLATNPDVAKAVGAGLFTSAFQH</sequence>
<reference evidence="1" key="1">
    <citation type="journal article" date="2015" name="ISME J.">
        <title>Draft Genome Sequence of Streptomyces incarnatus NRRL8089, which Produces the Nucleoside Antibiotic Sinefungin.</title>
        <authorList>
            <person name="Oshima K."/>
            <person name="Hattori M."/>
            <person name="Shimizu H."/>
            <person name="Fukuda K."/>
            <person name="Nemoto M."/>
            <person name="Inagaki K."/>
            <person name="Tamura T."/>
        </authorList>
    </citation>
    <scope>NUCLEOTIDE SEQUENCE</scope>
    <source>
        <strain evidence="1">FACHB-1375</strain>
    </source>
</reference>
<keyword evidence="2" id="KW-1185">Reference proteome</keyword>
<dbReference type="RefSeq" id="WP_190472045.1">
    <property type="nucleotide sequence ID" value="NZ_JACJPW010000096.1"/>
</dbReference>
<protein>
    <submittedName>
        <fullName evidence="1">Uncharacterized protein</fullName>
    </submittedName>
</protein>
<comment type="caution">
    <text evidence="1">The sequence shown here is derived from an EMBL/GenBank/DDBJ whole genome shotgun (WGS) entry which is preliminary data.</text>
</comment>
<gene>
    <name evidence="1" type="ORF">H6G03_27900</name>
</gene>
<name>A0A926ZL94_9CYAN</name>
<organism evidence="1 2">
    <name type="scientific">Aerosakkonema funiforme FACHB-1375</name>
    <dbReference type="NCBI Taxonomy" id="2949571"/>
    <lineage>
        <taxon>Bacteria</taxon>
        <taxon>Bacillati</taxon>
        <taxon>Cyanobacteriota</taxon>
        <taxon>Cyanophyceae</taxon>
        <taxon>Oscillatoriophycideae</taxon>
        <taxon>Aerosakkonematales</taxon>
        <taxon>Aerosakkonemataceae</taxon>
        <taxon>Aerosakkonema</taxon>
    </lineage>
</organism>
<reference evidence="1" key="2">
    <citation type="submission" date="2020-08" db="EMBL/GenBank/DDBJ databases">
        <authorList>
            <person name="Chen M."/>
            <person name="Teng W."/>
            <person name="Zhao L."/>
            <person name="Hu C."/>
            <person name="Zhou Y."/>
            <person name="Han B."/>
            <person name="Song L."/>
            <person name="Shu W."/>
        </authorList>
    </citation>
    <scope>NUCLEOTIDE SEQUENCE</scope>
    <source>
        <strain evidence="1">FACHB-1375</strain>
    </source>
</reference>
<dbReference type="Proteomes" id="UP000641646">
    <property type="component" value="Unassembled WGS sequence"/>
</dbReference>
<dbReference type="AlphaFoldDB" id="A0A926ZL94"/>
<evidence type="ECO:0000313" key="2">
    <source>
        <dbReference type="Proteomes" id="UP000641646"/>
    </source>
</evidence>
<accession>A0A926ZL94</accession>
<evidence type="ECO:0000313" key="1">
    <source>
        <dbReference type="EMBL" id="MBD2184851.1"/>
    </source>
</evidence>
<proteinExistence type="predicted"/>